<protein>
    <recommendedName>
        <fullName evidence="9">Lipoprotein signal peptidase</fullName>
        <ecNumber evidence="9">3.4.23.36</ecNumber>
    </recommendedName>
    <alternativeName>
        <fullName evidence="9">Prolipoprotein signal peptidase</fullName>
    </alternativeName>
    <alternativeName>
        <fullName evidence="9">Signal peptidase II</fullName>
        <shortName evidence="9">SPase II</shortName>
    </alternativeName>
</protein>
<accession>A0A7W7BPR8</accession>
<dbReference type="GO" id="GO:0004190">
    <property type="term" value="F:aspartic-type endopeptidase activity"/>
    <property type="evidence" value="ECO:0007669"/>
    <property type="project" value="UniProtKB-UniRule"/>
</dbReference>
<keyword evidence="8 9" id="KW-0472">Membrane</keyword>
<evidence type="ECO:0000256" key="4">
    <source>
        <dbReference type="ARBA" id="ARBA00022692"/>
    </source>
</evidence>
<comment type="catalytic activity">
    <reaction evidence="9">
        <text>Release of signal peptides from bacterial membrane prolipoproteins. Hydrolyzes -Xaa-Yaa-Zaa-|-(S,diacylglyceryl)Cys-, in which Xaa is hydrophobic (preferably Leu), and Yaa (Ala or Ser) and Zaa (Gly or Ala) have small, neutral side chains.</text>
        <dbReference type="EC" id="3.4.23.36"/>
    </reaction>
</comment>
<keyword evidence="4 9" id="KW-0812">Transmembrane</keyword>
<keyword evidence="12" id="KW-1185">Reference proteome</keyword>
<evidence type="ECO:0000313" key="11">
    <source>
        <dbReference type="EMBL" id="MBB4666572.1"/>
    </source>
</evidence>
<feature type="active site" evidence="9">
    <location>
        <position position="134"/>
    </location>
</feature>
<keyword evidence="2 9" id="KW-1003">Cell membrane</keyword>
<dbReference type="Proteomes" id="UP000573729">
    <property type="component" value="Unassembled WGS sequence"/>
</dbReference>
<keyword evidence="7 9" id="KW-1133">Transmembrane helix</keyword>
<dbReference type="EC" id="3.4.23.36" evidence="9"/>
<feature type="transmembrane region" description="Helical" evidence="9">
    <location>
        <begin position="138"/>
        <end position="163"/>
    </location>
</feature>
<dbReference type="AlphaFoldDB" id="A0A7W7BPR8"/>
<dbReference type="GO" id="GO:0006508">
    <property type="term" value="P:proteolysis"/>
    <property type="evidence" value="ECO:0007669"/>
    <property type="project" value="UniProtKB-KW"/>
</dbReference>
<organism evidence="11 12">
    <name type="scientific">Microbacterium marinum</name>
    <dbReference type="NCBI Taxonomy" id="421115"/>
    <lineage>
        <taxon>Bacteria</taxon>
        <taxon>Bacillati</taxon>
        <taxon>Actinomycetota</taxon>
        <taxon>Actinomycetes</taxon>
        <taxon>Micrococcales</taxon>
        <taxon>Microbacteriaceae</taxon>
        <taxon>Microbacterium</taxon>
    </lineage>
</organism>
<dbReference type="GO" id="GO:0005886">
    <property type="term" value="C:plasma membrane"/>
    <property type="evidence" value="ECO:0007669"/>
    <property type="project" value="UniProtKB-SubCell"/>
</dbReference>
<keyword evidence="5 9" id="KW-0064">Aspartyl protease</keyword>
<keyword evidence="3 9" id="KW-0645">Protease</keyword>
<feature type="transmembrane region" description="Helical" evidence="9">
    <location>
        <begin position="101"/>
        <end position="118"/>
    </location>
</feature>
<sequence length="189" mass="19491">MITKSTSTALTGAQRVALFSLTVTVAALTALVDQATKATAIMELAPRGRVPLLGDLFGLQLAFNPGTVMSLGADSTWVLTTISAIACAALLIGATRARSKGWSTAIGFVLGGASGNLLDRFLAPPGGGNGHVIDFLAYGNLFIGNLADIFIGVGFGLGVLLYVRKHSAGRDRRVRVRPEPASAAVGEPR</sequence>
<dbReference type="PANTHER" id="PTHR33695">
    <property type="entry name" value="LIPOPROTEIN SIGNAL PEPTIDASE"/>
    <property type="match status" value="1"/>
</dbReference>
<dbReference type="PRINTS" id="PR00781">
    <property type="entry name" value="LIPOSIGPTASE"/>
</dbReference>
<evidence type="ECO:0000256" key="3">
    <source>
        <dbReference type="ARBA" id="ARBA00022670"/>
    </source>
</evidence>
<evidence type="ECO:0000256" key="9">
    <source>
        <dbReference type="HAMAP-Rule" id="MF_00161"/>
    </source>
</evidence>
<evidence type="ECO:0000256" key="1">
    <source>
        <dbReference type="ARBA" id="ARBA00006139"/>
    </source>
</evidence>
<dbReference type="UniPathway" id="UPA00665"/>
<evidence type="ECO:0000256" key="5">
    <source>
        <dbReference type="ARBA" id="ARBA00022750"/>
    </source>
</evidence>
<feature type="transmembrane region" description="Helical" evidence="9">
    <location>
        <begin position="77"/>
        <end position="94"/>
    </location>
</feature>
<evidence type="ECO:0000256" key="10">
    <source>
        <dbReference type="RuleBase" id="RU004181"/>
    </source>
</evidence>
<evidence type="ECO:0000256" key="7">
    <source>
        <dbReference type="ARBA" id="ARBA00022989"/>
    </source>
</evidence>
<comment type="caution">
    <text evidence="11">The sequence shown here is derived from an EMBL/GenBank/DDBJ whole genome shotgun (WGS) entry which is preliminary data.</text>
</comment>
<dbReference type="EMBL" id="JACHMD010000001">
    <property type="protein sequence ID" value="MBB4666572.1"/>
    <property type="molecule type" value="Genomic_DNA"/>
</dbReference>
<gene>
    <name evidence="9" type="primary">lspA</name>
    <name evidence="11" type="ORF">BKA24_001281</name>
</gene>
<feature type="transmembrane region" description="Helical" evidence="9">
    <location>
        <begin position="12"/>
        <end position="32"/>
    </location>
</feature>
<comment type="function">
    <text evidence="9">This protein specifically catalyzes the removal of signal peptides from prolipoproteins.</text>
</comment>
<dbReference type="InterPro" id="IPR001872">
    <property type="entry name" value="Peptidase_A8"/>
</dbReference>
<dbReference type="Pfam" id="PF01252">
    <property type="entry name" value="Peptidase_A8"/>
    <property type="match status" value="1"/>
</dbReference>
<reference evidence="11 12" key="1">
    <citation type="submission" date="2020-08" db="EMBL/GenBank/DDBJ databases">
        <title>Sequencing the genomes of 1000 actinobacteria strains.</title>
        <authorList>
            <person name="Klenk H.-P."/>
        </authorList>
    </citation>
    <scope>NUCLEOTIDE SEQUENCE [LARGE SCALE GENOMIC DNA]</scope>
    <source>
        <strain evidence="11 12">DSM 24947</strain>
    </source>
</reference>
<feature type="active site" evidence="9">
    <location>
        <position position="148"/>
    </location>
</feature>
<comment type="pathway">
    <text evidence="9">Protein modification; lipoprotein biosynthesis (signal peptide cleavage).</text>
</comment>
<keyword evidence="6 9" id="KW-0378">Hydrolase</keyword>
<proteinExistence type="inferred from homology"/>
<evidence type="ECO:0000256" key="8">
    <source>
        <dbReference type="ARBA" id="ARBA00023136"/>
    </source>
</evidence>
<dbReference type="HAMAP" id="MF_00161">
    <property type="entry name" value="LspA"/>
    <property type="match status" value="1"/>
</dbReference>
<comment type="subcellular location">
    <subcellularLocation>
        <location evidence="9">Cell membrane</location>
        <topology evidence="9">Multi-pass membrane protein</topology>
    </subcellularLocation>
</comment>
<evidence type="ECO:0000256" key="2">
    <source>
        <dbReference type="ARBA" id="ARBA00022475"/>
    </source>
</evidence>
<evidence type="ECO:0000256" key="6">
    <source>
        <dbReference type="ARBA" id="ARBA00022801"/>
    </source>
</evidence>
<evidence type="ECO:0000313" key="12">
    <source>
        <dbReference type="Proteomes" id="UP000573729"/>
    </source>
</evidence>
<dbReference type="PANTHER" id="PTHR33695:SF1">
    <property type="entry name" value="LIPOPROTEIN SIGNAL PEPTIDASE"/>
    <property type="match status" value="1"/>
</dbReference>
<dbReference type="RefSeq" id="WP_184216267.1">
    <property type="nucleotide sequence ID" value="NZ_JACHMD010000001.1"/>
</dbReference>
<comment type="similarity">
    <text evidence="1 9 10">Belongs to the peptidase A8 family.</text>
</comment>
<name>A0A7W7BPR8_9MICO</name>